<comment type="caution">
    <text evidence="2">The sequence shown here is derived from an EMBL/GenBank/DDBJ whole genome shotgun (WGS) entry which is preliminary data.</text>
</comment>
<organism evidence="2 3">
    <name type="scientific">Lamprobacter modestohalophilus</name>
    <dbReference type="NCBI Taxonomy" id="1064514"/>
    <lineage>
        <taxon>Bacteria</taxon>
        <taxon>Pseudomonadati</taxon>
        <taxon>Pseudomonadota</taxon>
        <taxon>Gammaproteobacteria</taxon>
        <taxon>Chromatiales</taxon>
        <taxon>Chromatiaceae</taxon>
        <taxon>Lamprobacter</taxon>
    </lineage>
</organism>
<evidence type="ECO:0000313" key="2">
    <source>
        <dbReference type="EMBL" id="MBK1618703.1"/>
    </source>
</evidence>
<feature type="region of interest" description="Disordered" evidence="1">
    <location>
        <begin position="154"/>
        <end position="185"/>
    </location>
</feature>
<gene>
    <name evidence="2" type="ORF">CKO42_09705</name>
</gene>
<evidence type="ECO:0000256" key="1">
    <source>
        <dbReference type="SAM" id="MobiDB-lite"/>
    </source>
</evidence>
<keyword evidence="3" id="KW-1185">Reference proteome</keyword>
<protein>
    <submittedName>
        <fullName evidence="2">Uncharacterized protein</fullName>
    </submittedName>
</protein>
<dbReference type="EMBL" id="NRRY01000012">
    <property type="protein sequence ID" value="MBK1618703.1"/>
    <property type="molecule type" value="Genomic_DNA"/>
</dbReference>
<proteinExistence type="predicted"/>
<dbReference type="RefSeq" id="WP_200242852.1">
    <property type="nucleotide sequence ID" value="NZ_NRRY01000012.1"/>
</dbReference>
<sequence length="185" mass="21567">MLDPLPAFVLDLYARVNRRSRPYWCSSSISCRIFSDQLLVSLPFLLKDLFKRSFPSALWGPDVRCWVIPLEQAERLNQWIRLVERSGLLEEIRAIERRLPEAQEAQALSAELDQLRDEIRDSLEETIKKDQRLYRKHLKAEMTALKRDFAQLRAARHTQDKQPIPDQSVARDSAVSAYTSSAEER</sequence>
<reference evidence="2 3" key="1">
    <citation type="journal article" date="2020" name="Microorganisms">
        <title>Osmotic Adaptation and Compatible Solute Biosynthesis of Phototrophic Bacteria as Revealed from Genome Analyses.</title>
        <authorList>
            <person name="Imhoff J.F."/>
            <person name="Rahn T."/>
            <person name="Kunzel S."/>
            <person name="Keller A."/>
            <person name="Neulinger S.C."/>
        </authorList>
    </citation>
    <scope>NUCLEOTIDE SEQUENCE [LARGE SCALE GENOMIC DNA]</scope>
    <source>
        <strain evidence="2 3">DSM 25653</strain>
    </source>
</reference>
<dbReference type="AlphaFoldDB" id="A0A9X1B3Q7"/>
<name>A0A9X1B3Q7_9GAMM</name>
<feature type="compositionally biased region" description="Polar residues" evidence="1">
    <location>
        <begin position="176"/>
        <end position="185"/>
    </location>
</feature>
<accession>A0A9X1B3Q7</accession>
<evidence type="ECO:0000313" key="3">
    <source>
        <dbReference type="Proteomes" id="UP001138768"/>
    </source>
</evidence>
<dbReference type="Proteomes" id="UP001138768">
    <property type="component" value="Unassembled WGS sequence"/>
</dbReference>